<evidence type="ECO:0008006" key="3">
    <source>
        <dbReference type="Google" id="ProtNLM"/>
    </source>
</evidence>
<proteinExistence type="predicted"/>
<name>A0ABP6D870_9ACTN</name>
<keyword evidence="2" id="KW-1185">Reference proteome</keyword>
<evidence type="ECO:0000313" key="2">
    <source>
        <dbReference type="Proteomes" id="UP001501509"/>
    </source>
</evidence>
<dbReference type="RefSeq" id="WP_344549138.1">
    <property type="nucleotide sequence ID" value="NZ_BAAATD010000024.1"/>
</dbReference>
<protein>
    <recommendedName>
        <fullName evidence="3">Integrase</fullName>
    </recommendedName>
</protein>
<sequence>MNLRALRRTLAIELAYRPGGVLATKIHLKHVAVATTEGYASRPGGAQAELLAEANKHESERNLDLVWEEFRNYQQGIMPAGPGARELTESFAHIDAKLDPADAPAAKVQRNDREILSLLTKRAKVLHLGLANYCWFTDPSRALCLRLAGTPTADKPLIGMCDSARCPQATHHPGHRSVWADHADKTKTFLGELGPTRRTERTRLQADYDRATRVITAIDTATEAST</sequence>
<reference evidence="2" key="1">
    <citation type="journal article" date="2019" name="Int. J. Syst. Evol. Microbiol.">
        <title>The Global Catalogue of Microorganisms (GCM) 10K type strain sequencing project: providing services to taxonomists for standard genome sequencing and annotation.</title>
        <authorList>
            <consortium name="The Broad Institute Genomics Platform"/>
            <consortium name="The Broad Institute Genome Sequencing Center for Infectious Disease"/>
            <person name="Wu L."/>
            <person name="Ma J."/>
        </authorList>
    </citation>
    <scope>NUCLEOTIDE SEQUENCE [LARGE SCALE GENOMIC DNA]</scope>
    <source>
        <strain evidence="2">JCM 6833</strain>
    </source>
</reference>
<gene>
    <name evidence="1" type="ORF">GCM10010411_92260</name>
</gene>
<dbReference type="EMBL" id="BAAATD010000024">
    <property type="protein sequence ID" value="GAA2637968.1"/>
    <property type="molecule type" value="Genomic_DNA"/>
</dbReference>
<dbReference type="Proteomes" id="UP001501509">
    <property type="component" value="Unassembled WGS sequence"/>
</dbReference>
<comment type="caution">
    <text evidence="1">The sequence shown here is derived from an EMBL/GenBank/DDBJ whole genome shotgun (WGS) entry which is preliminary data.</text>
</comment>
<evidence type="ECO:0000313" key="1">
    <source>
        <dbReference type="EMBL" id="GAA2637968.1"/>
    </source>
</evidence>
<organism evidence="1 2">
    <name type="scientific">Actinomadura fulvescens</name>
    <dbReference type="NCBI Taxonomy" id="46160"/>
    <lineage>
        <taxon>Bacteria</taxon>
        <taxon>Bacillati</taxon>
        <taxon>Actinomycetota</taxon>
        <taxon>Actinomycetes</taxon>
        <taxon>Streptosporangiales</taxon>
        <taxon>Thermomonosporaceae</taxon>
        <taxon>Actinomadura</taxon>
    </lineage>
</organism>
<accession>A0ABP6D870</accession>